<feature type="transmembrane region" description="Helical" evidence="1">
    <location>
        <begin position="21"/>
        <end position="48"/>
    </location>
</feature>
<protein>
    <recommendedName>
        <fullName evidence="4">Oligosaccharide repeat unit polymerase</fullName>
    </recommendedName>
</protein>
<evidence type="ECO:0000256" key="1">
    <source>
        <dbReference type="SAM" id="Phobius"/>
    </source>
</evidence>
<evidence type="ECO:0000313" key="3">
    <source>
        <dbReference type="Proteomes" id="UP000175616"/>
    </source>
</evidence>
<sequence>MVKKSPFFEPTRSLLKISIRLAWLVIVGELIAATILIVKIGLGSYLLALKNPEFGTLLREHIVTAARIGGINVLATQNLFLPALLIVVFVTLSYHGRKKSTVLTLAIMSMTAFCLTNALTFTRWPILEAALSALIVYILIKNSSHGISLNKVVRLLLYFLSFSLIIFLGINLLKTNINGFNVLVGYIFGSYNNAAAVISGYVRQPFSGSTYVTLGAIWNAPFLGGSIREIGRSVGLDLPSASAGATVVWSSWSAALSGTGLNPTYQWDTVFGAVYGDVGPLFPLVFFLYGLFSQYFFIKSMDFHLLHSLIYVFILVSLITWFTSVFISNTSLDDYVVFSLFLYSLVRRQWNSSIRVGEATP</sequence>
<proteinExistence type="predicted"/>
<gene>
    <name evidence="2" type="ORF">BAE27_12520</name>
</gene>
<keyword evidence="1" id="KW-1133">Transmembrane helix</keyword>
<dbReference type="Proteomes" id="UP000175616">
    <property type="component" value="Unassembled WGS sequence"/>
</dbReference>
<feature type="transmembrane region" description="Helical" evidence="1">
    <location>
        <begin position="102"/>
        <end position="118"/>
    </location>
</feature>
<dbReference type="EMBL" id="LZYE01000350">
    <property type="protein sequence ID" value="OFC29949.1"/>
    <property type="molecule type" value="Genomic_DNA"/>
</dbReference>
<evidence type="ECO:0008006" key="4">
    <source>
        <dbReference type="Google" id="ProtNLM"/>
    </source>
</evidence>
<reference evidence="2 3" key="1">
    <citation type="submission" date="2016-06" db="EMBL/GenBank/DDBJ databases">
        <title>Gene turnover analysis identifies the evolutionary adaptation of the extremophile Acidithiobacillus caldus.</title>
        <authorList>
            <person name="Zhang X."/>
        </authorList>
    </citation>
    <scope>NUCLEOTIDE SEQUENCE [LARGE SCALE GENOMIC DNA]</scope>
    <source>
        <strain evidence="2 3">DX</strain>
    </source>
</reference>
<feature type="transmembrane region" description="Helical" evidence="1">
    <location>
        <begin position="305"/>
        <end position="327"/>
    </location>
</feature>
<dbReference type="AlphaFoldDB" id="A0A1E7YK69"/>
<organism evidence="2 3">
    <name type="scientific">Acidithiobacillus caldus</name>
    <dbReference type="NCBI Taxonomy" id="33059"/>
    <lineage>
        <taxon>Bacteria</taxon>
        <taxon>Pseudomonadati</taxon>
        <taxon>Pseudomonadota</taxon>
        <taxon>Acidithiobacillia</taxon>
        <taxon>Acidithiobacillales</taxon>
        <taxon>Acidithiobacillaceae</taxon>
        <taxon>Acidithiobacillus</taxon>
    </lineage>
</organism>
<keyword evidence="1" id="KW-0472">Membrane</keyword>
<accession>A0A1E7YK69</accession>
<feature type="transmembrane region" description="Helical" evidence="1">
    <location>
        <begin position="152"/>
        <end position="173"/>
    </location>
</feature>
<feature type="transmembrane region" description="Helical" evidence="1">
    <location>
        <begin position="281"/>
        <end position="298"/>
    </location>
</feature>
<name>A0A1E7YK69_9PROT</name>
<comment type="caution">
    <text evidence="2">The sequence shown here is derived from an EMBL/GenBank/DDBJ whole genome shotgun (WGS) entry which is preliminary data.</text>
</comment>
<feature type="transmembrane region" description="Helical" evidence="1">
    <location>
        <begin position="68"/>
        <end position="90"/>
    </location>
</feature>
<keyword evidence="1" id="KW-0812">Transmembrane</keyword>
<evidence type="ECO:0000313" key="2">
    <source>
        <dbReference type="EMBL" id="OFC29949.1"/>
    </source>
</evidence>